<name>A0ABD3RLE1_9LAMI</name>
<feature type="transmembrane region" description="Helical" evidence="9">
    <location>
        <begin position="45"/>
        <end position="65"/>
    </location>
</feature>
<dbReference type="Gene3D" id="1.20.1280.290">
    <property type="match status" value="2"/>
</dbReference>
<evidence type="ECO:0000256" key="6">
    <source>
        <dbReference type="ARBA" id="ARBA00022737"/>
    </source>
</evidence>
<evidence type="ECO:0000256" key="9">
    <source>
        <dbReference type="RuleBase" id="RU910715"/>
    </source>
</evidence>
<dbReference type="GO" id="GO:0051260">
    <property type="term" value="P:protein homooligomerization"/>
    <property type="evidence" value="ECO:0007669"/>
    <property type="project" value="UniProtKB-ARBA"/>
</dbReference>
<keyword evidence="3 9" id="KW-0813">Transport</keyword>
<comment type="function">
    <text evidence="9">Mediates both low-affinity uptake and efflux of sugar across the membrane.</text>
</comment>
<dbReference type="PANTHER" id="PTHR10791">
    <property type="entry name" value="RAG1-ACTIVATING PROTEIN 1"/>
    <property type="match status" value="1"/>
</dbReference>
<feature type="transmembrane region" description="Helical" evidence="9">
    <location>
        <begin position="189"/>
        <end position="212"/>
    </location>
</feature>
<comment type="subcellular location">
    <subcellularLocation>
        <location evidence="9">Cell membrane</location>
        <topology evidence="9">Multi-pass membrane protein</topology>
    </subcellularLocation>
    <subcellularLocation>
        <location evidence="1">Endomembrane system</location>
        <topology evidence="1">Multi-pass membrane protein</topology>
    </subcellularLocation>
</comment>
<comment type="caution">
    <text evidence="10">The sequence shown here is derived from an EMBL/GenBank/DDBJ whole genome shotgun (WGS) entry which is preliminary data.</text>
</comment>
<keyword evidence="7 9" id="KW-1133">Transmembrane helix</keyword>
<evidence type="ECO:0000256" key="7">
    <source>
        <dbReference type="ARBA" id="ARBA00022989"/>
    </source>
</evidence>
<keyword evidence="11" id="KW-1185">Reference proteome</keyword>
<dbReference type="Proteomes" id="UP001634393">
    <property type="component" value="Unassembled WGS sequence"/>
</dbReference>
<keyword evidence="5 9" id="KW-0812">Transmembrane</keyword>
<dbReference type="InterPro" id="IPR004316">
    <property type="entry name" value="SWEET_rpt"/>
</dbReference>
<sequence>MTNVALARTVVGIIGNVISFGLFIAPLPTFIRICKKKTTEDFHPYPYLACMMNCLFWIFYGLPIVHPDSTLVVSINGIGLVLEIVYLSIFFWYTTKKNRGIIALGVMAEAIVLGAIAAITLTCFHTHQKRSMFVGIVCVIFGIIMYGSPLSILKKVVKTKSVEFLPGWLCLAGFLNGITWFTYANLKIFDLYIAIGNGVGGLLGLIQLMVYVHYRWGCGATKGEDVVKQGEVQLQSNKTKGDLLV</sequence>
<feature type="transmembrane region" description="Helical" evidence="9">
    <location>
        <begin position="165"/>
        <end position="183"/>
    </location>
</feature>
<gene>
    <name evidence="10" type="ORF">ACJIZ3_015053</name>
</gene>
<dbReference type="PANTHER" id="PTHR10791:SF236">
    <property type="entry name" value="BIDIRECTIONAL SUGAR TRANSPORTER SWEET8"/>
    <property type="match status" value="1"/>
</dbReference>
<evidence type="ECO:0000256" key="4">
    <source>
        <dbReference type="ARBA" id="ARBA00022597"/>
    </source>
</evidence>
<reference evidence="10 11" key="1">
    <citation type="submission" date="2024-12" db="EMBL/GenBank/DDBJ databases">
        <title>The unique morphological basis and parallel evolutionary history of personate flowers in Penstemon.</title>
        <authorList>
            <person name="Depatie T.H."/>
            <person name="Wessinger C.A."/>
        </authorList>
    </citation>
    <scope>NUCLEOTIDE SEQUENCE [LARGE SCALE GENOMIC DNA]</scope>
    <source>
        <strain evidence="10">WTNN_2</strain>
        <tissue evidence="10">Leaf</tissue>
    </source>
</reference>
<evidence type="ECO:0000256" key="5">
    <source>
        <dbReference type="ARBA" id="ARBA00022692"/>
    </source>
</evidence>
<evidence type="ECO:0000256" key="3">
    <source>
        <dbReference type="ARBA" id="ARBA00022448"/>
    </source>
</evidence>
<dbReference type="EMBL" id="JBJXBP010000008">
    <property type="protein sequence ID" value="KAL3813785.1"/>
    <property type="molecule type" value="Genomic_DNA"/>
</dbReference>
<feature type="transmembrane region" description="Helical" evidence="9">
    <location>
        <begin position="100"/>
        <end position="121"/>
    </location>
</feature>
<dbReference type="GO" id="GO:0005886">
    <property type="term" value="C:plasma membrane"/>
    <property type="evidence" value="ECO:0007669"/>
    <property type="project" value="UniProtKB-SubCell"/>
</dbReference>
<evidence type="ECO:0000313" key="10">
    <source>
        <dbReference type="EMBL" id="KAL3813785.1"/>
    </source>
</evidence>
<proteinExistence type="inferred from homology"/>
<dbReference type="InterPro" id="IPR047664">
    <property type="entry name" value="SWEET"/>
</dbReference>
<dbReference type="GO" id="GO:0012505">
    <property type="term" value="C:endomembrane system"/>
    <property type="evidence" value="ECO:0007669"/>
    <property type="project" value="UniProtKB-SubCell"/>
</dbReference>
<evidence type="ECO:0000313" key="11">
    <source>
        <dbReference type="Proteomes" id="UP001634393"/>
    </source>
</evidence>
<organism evidence="10 11">
    <name type="scientific">Penstemon smallii</name>
    <dbReference type="NCBI Taxonomy" id="265156"/>
    <lineage>
        <taxon>Eukaryota</taxon>
        <taxon>Viridiplantae</taxon>
        <taxon>Streptophyta</taxon>
        <taxon>Embryophyta</taxon>
        <taxon>Tracheophyta</taxon>
        <taxon>Spermatophyta</taxon>
        <taxon>Magnoliopsida</taxon>
        <taxon>eudicotyledons</taxon>
        <taxon>Gunneridae</taxon>
        <taxon>Pentapetalae</taxon>
        <taxon>asterids</taxon>
        <taxon>lamiids</taxon>
        <taxon>Lamiales</taxon>
        <taxon>Plantaginaceae</taxon>
        <taxon>Cheloneae</taxon>
        <taxon>Penstemon</taxon>
    </lineage>
</organism>
<keyword evidence="6" id="KW-0677">Repeat</keyword>
<evidence type="ECO:0000256" key="8">
    <source>
        <dbReference type="ARBA" id="ARBA00023136"/>
    </source>
</evidence>
<accession>A0ABD3RLE1</accession>
<keyword evidence="8 9" id="KW-0472">Membrane</keyword>
<protein>
    <recommendedName>
        <fullName evidence="9">Bidirectional sugar transporter SWEET</fullName>
    </recommendedName>
</protein>
<evidence type="ECO:0000256" key="1">
    <source>
        <dbReference type="ARBA" id="ARBA00004127"/>
    </source>
</evidence>
<evidence type="ECO:0000256" key="2">
    <source>
        <dbReference type="ARBA" id="ARBA00007809"/>
    </source>
</evidence>
<feature type="transmembrane region" description="Helical" evidence="9">
    <location>
        <begin position="133"/>
        <end position="153"/>
    </location>
</feature>
<dbReference type="FunFam" id="1.20.1280.290:FF:000001">
    <property type="entry name" value="Bidirectional sugar transporter SWEET"/>
    <property type="match status" value="1"/>
</dbReference>
<dbReference type="FunFam" id="1.20.1280.290:FF:000002">
    <property type="entry name" value="Bidirectional sugar transporter SWEET"/>
    <property type="match status" value="1"/>
</dbReference>
<feature type="transmembrane region" description="Helical" evidence="9">
    <location>
        <begin position="71"/>
        <end position="93"/>
    </location>
</feature>
<dbReference type="Pfam" id="PF03083">
    <property type="entry name" value="MtN3_slv"/>
    <property type="match status" value="2"/>
</dbReference>
<keyword evidence="4 9" id="KW-0762">Sugar transport</keyword>
<comment type="similarity">
    <text evidence="2 9">Belongs to the SWEET sugar transporter family.</text>
</comment>
<feature type="transmembrane region" description="Helical" evidence="9">
    <location>
        <begin position="6"/>
        <end position="25"/>
    </location>
</feature>
<dbReference type="AlphaFoldDB" id="A0ABD3RLE1"/>